<name>A0A8H6K192_9PEZI</name>
<feature type="compositionally biased region" description="Polar residues" evidence="1">
    <location>
        <begin position="43"/>
        <end position="71"/>
    </location>
</feature>
<dbReference type="GO" id="GO:0008233">
    <property type="term" value="F:peptidase activity"/>
    <property type="evidence" value="ECO:0007669"/>
    <property type="project" value="UniProtKB-KW"/>
</dbReference>
<dbReference type="GO" id="GO:0006508">
    <property type="term" value="P:proteolysis"/>
    <property type="evidence" value="ECO:0007669"/>
    <property type="project" value="UniProtKB-KW"/>
</dbReference>
<dbReference type="OrthoDB" id="3565018at2759"/>
<dbReference type="EMBL" id="WIGM01000541">
    <property type="protein sequence ID" value="KAF6822503.1"/>
    <property type="molecule type" value="Genomic_DNA"/>
</dbReference>
<gene>
    <name evidence="2" type="ORF">CMUS01_11059</name>
</gene>
<dbReference type="AlphaFoldDB" id="A0A8H6K192"/>
<keyword evidence="2" id="KW-0378">Hydrolase</keyword>
<evidence type="ECO:0000313" key="3">
    <source>
        <dbReference type="Proteomes" id="UP000639643"/>
    </source>
</evidence>
<reference evidence="2" key="1">
    <citation type="journal article" date="2020" name="Phytopathology">
        <title>Genome Sequence Resources of Colletotrichum truncatum, C. plurivorum, C. musicola, and C. sojae: Four Species Pathogenic to Soybean (Glycine max).</title>
        <authorList>
            <person name="Rogerio F."/>
            <person name="Boufleur T.R."/>
            <person name="Ciampi-Guillardi M."/>
            <person name="Sukno S.A."/>
            <person name="Thon M.R."/>
            <person name="Massola Junior N.S."/>
            <person name="Baroncelli R."/>
        </authorList>
    </citation>
    <scope>NUCLEOTIDE SEQUENCE</scope>
    <source>
        <strain evidence="2">LFN0074</strain>
    </source>
</reference>
<feature type="region of interest" description="Disordered" evidence="1">
    <location>
        <begin position="1"/>
        <end position="71"/>
    </location>
</feature>
<comment type="caution">
    <text evidence="2">The sequence shown here is derived from an EMBL/GenBank/DDBJ whole genome shotgun (WGS) entry which is preliminary data.</text>
</comment>
<keyword evidence="2" id="KW-0645">Protease</keyword>
<organism evidence="2 3">
    <name type="scientific">Colletotrichum musicola</name>
    <dbReference type="NCBI Taxonomy" id="2175873"/>
    <lineage>
        <taxon>Eukaryota</taxon>
        <taxon>Fungi</taxon>
        <taxon>Dikarya</taxon>
        <taxon>Ascomycota</taxon>
        <taxon>Pezizomycotina</taxon>
        <taxon>Sordariomycetes</taxon>
        <taxon>Hypocreomycetidae</taxon>
        <taxon>Glomerellales</taxon>
        <taxon>Glomerellaceae</taxon>
        <taxon>Colletotrichum</taxon>
        <taxon>Colletotrichum orchidearum species complex</taxon>
    </lineage>
</organism>
<protein>
    <submittedName>
        <fullName evidence="2">Extracellular alkaline serine protease</fullName>
    </submittedName>
</protein>
<evidence type="ECO:0000313" key="2">
    <source>
        <dbReference type="EMBL" id="KAF6822503.1"/>
    </source>
</evidence>
<evidence type="ECO:0000256" key="1">
    <source>
        <dbReference type="SAM" id="MobiDB-lite"/>
    </source>
</evidence>
<sequence>MSNEMLRYGLGERPESQTLSSPSEASSSKCESLDDDNDDDENPQNIVVSDTVSADRQSLEMESSAATAANESPENLVVSLSKILRGSSTSTKLLVAFQLAKAIPMSHGVSWFNRGWNQQMIHCRISPRSRVLNETFVDDGWLESDTDGPVVGNDQITLAQSKEQGESEPVIFPAVLALGVTLLEICLGINTEDHYQSESQSSRGTFSPSGLESSRNAALIVLSKTDLSAKGDTFGYLEGLIDGCLRGYLFMPLSSPKNIDISWKELVGQPLEMLYLQARILEASGSTDSRVIEMGPDADAVYGQLEPPSSGRLTTETPIGGSHATSFPVEAFFEDSTAWENCSSMFPSTLSDEHLLEVITIIGEMSERRATSSALGLEHLWLEKLQKFNFITQPPQADPGAPVKIAILDTGIRLQLLGSRGLADHKNFANGISIHDVTGRGSSAIQLLLRVHRQPPRDSSSVVFPASLYAAGQVMCMFAADENARHVAAMNPTPIPSARHNFAILGDGVDLGGAGRPLAGTALSAVLGAALAGRIIHFSRDPHWRECLGEQDVTTLQARLSTVEGMTSVFDKMAVQDDYFKCIVPWKILPPMNNKDLLSDEKREEVRRYIMDVILAAVLGDR</sequence>
<feature type="compositionally biased region" description="Acidic residues" evidence="1">
    <location>
        <begin position="33"/>
        <end position="42"/>
    </location>
</feature>
<dbReference type="Proteomes" id="UP000639643">
    <property type="component" value="Unassembled WGS sequence"/>
</dbReference>
<proteinExistence type="predicted"/>
<accession>A0A8H6K192</accession>
<keyword evidence="3" id="KW-1185">Reference proteome</keyword>
<feature type="compositionally biased region" description="Low complexity" evidence="1">
    <location>
        <begin position="16"/>
        <end position="30"/>
    </location>
</feature>